<organism evidence="5">
    <name type="scientific">marine metagenome</name>
    <dbReference type="NCBI Taxonomy" id="408172"/>
    <lineage>
        <taxon>unclassified sequences</taxon>
        <taxon>metagenomes</taxon>
        <taxon>ecological metagenomes</taxon>
    </lineage>
</organism>
<feature type="non-terminal residue" evidence="5">
    <location>
        <position position="130"/>
    </location>
</feature>
<dbReference type="Gene3D" id="3.90.550.10">
    <property type="entry name" value="Spore Coat Polysaccharide Biosynthesis Protein SpsA, Chain A"/>
    <property type="match status" value="1"/>
</dbReference>
<evidence type="ECO:0000256" key="2">
    <source>
        <dbReference type="ARBA" id="ARBA00022679"/>
    </source>
</evidence>
<keyword evidence="3" id="KW-0472">Membrane</keyword>
<dbReference type="SUPFAM" id="SSF53448">
    <property type="entry name" value="Nucleotide-diphospho-sugar transferases"/>
    <property type="match status" value="1"/>
</dbReference>
<dbReference type="CDD" id="cd00761">
    <property type="entry name" value="Glyco_tranf_GTA_type"/>
    <property type="match status" value="1"/>
</dbReference>
<proteinExistence type="predicted"/>
<sequence>MTFLTIFQLLLIVFIVTYLSFNMIHLIRVCPFKGELVAYPYVSVCIPARNEGRDIKNCIESLLSQDYPNFEVIVVDDNSSDNTAKIVCSMAKEYSNLIFVAGAQLEPGWMGKPYALHQAYQKSRGKYLLF</sequence>
<dbReference type="Pfam" id="PF00535">
    <property type="entry name" value="Glycos_transf_2"/>
    <property type="match status" value="1"/>
</dbReference>
<dbReference type="PANTHER" id="PTHR43630:SF1">
    <property type="entry name" value="POLY-BETA-1,6-N-ACETYL-D-GLUCOSAMINE SYNTHASE"/>
    <property type="match status" value="1"/>
</dbReference>
<dbReference type="GO" id="GO:0016757">
    <property type="term" value="F:glycosyltransferase activity"/>
    <property type="evidence" value="ECO:0007669"/>
    <property type="project" value="UniProtKB-KW"/>
</dbReference>
<keyword evidence="3" id="KW-1133">Transmembrane helix</keyword>
<dbReference type="EMBL" id="UINC01038308">
    <property type="protein sequence ID" value="SVB35138.1"/>
    <property type="molecule type" value="Genomic_DNA"/>
</dbReference>
<dbReference type="AlphaFoldDB" id="A0A382D9K7"/>
<evidence type="ECO:0000256" key="3">
    <source>
        <dbReference type="SAM" id="Phobius"/>
    </source>
</evidence>
<evidence type="ECO:0000313" key="5">
    <source>
        <dbReference type="EMBL" id="SVB35138.1"/>
    </source>
</evidence>
<dbReference type="PANTHER" id="PTHR43630">
    <property type="entry name" value="POLY-BETA-1,6-N-ACETYL-D-GLUCOSAMINE SYNTHASE"/>
    <property type="match status" value="1"/>
</dbReference>
<protein>
    <recommendedName>
        <fullName evidence="4">Glycosyltransferase 2-like domain-containing protein</fullName>
    </recommendedName>
</protein>
<feature type="transmembrane region" description="Helical" evidence="3">
    <location>
        <begin position="6"/>
        <end position="27"/>
    </location>
</feature>
<gene>
    <name evidence="5" type="ORF">METZ01_LOCUS187992</name>
</gene>
<name>A0A382D9K7_9ZZZZ</name>
<feature type="domain" description="Glycosyltransferase 2-like" evidence="4">
    <location>
        <begin position="43"/>
        <end position="130"/>
    </location>
</feature>
<accession>A0A382D9K7</accession>
<evidence type="ECO:0000256" key="1">
    <source>
        <dbReference type="ARBA" id="ARBA00022676"/>
    </source>
</evidence>
<keyword evidence="2" id="KW-0808">Transferase</keyword>
<keyword evidence="1" id="KW-0328">Glycosyltransferase</keyword>
<dbReference type="InterPro" id="IPR029044">
    <property type="entry name" value="Nucleotide-diphossugar_trans"/>
</dbReference>
<evidence type="ECO:0000259" key="4">
    <source>
        <dbReference type="Pfam" id="PF00535"/>
    </source>
</evidence>
<dbReference type="InterPro" id="IPR001173">
    <property type="entry name" value="Glyco_trans_2-like"/>
</dbReference>
<keyword evidence="3" id="KW-0812">Transmembrane</keyword>
<reference evidence="5" key="1">
    <citation type="submission" date="2018-05" db="EMBL/GenBank/DDBJ databases">
        <authorList>
            <person name="Lanie J.A."/>
            <person name="Ng W.-L."/>
            <person name="Kazmierczak K.M."/>
            <person name="Andrzejewski T.M."/>
            <person name="Davidsen T.M."/>
            <person name="Wayne K.J."/>
            <person name="Tettelin H."/>
            <person name="Glass J.I."/>
            <person name="Rusch D."/>
            <person name="Podicherti R."/>
            <person name="Tsui H.-C.T."/>
            <person name="Winkler M.E."/>
        </authorList>
    </citation>
    <scope>NUCLEOTIDE SEQUENCE</scope>
</reference>